<reference evidence="6 7" key="1">
    <citation type="submission" date="2024-04" db="EMBL/GenBank/DDBJ databases">
        <authorList>
            <consortium name="Genoscope - CEA"/>
            <person name="William W."/>
        </authorList>
    </citation>
    <scope>NUCLEOTIDE SEQUENCE [LARGE SCALE GENOMIC DNA]</scope>
</reference>
<protein>
    <recommendedName>
        <fullName evidence="5">AIG1-type G domain-containing protein</fullName>
    </recommendedName>
</protein>
<accession>A0AAV2HI57</accession>
<dbReference type="FunFam" id="3.40.50.300:FF:000840">
    <property type="entry name" value="Immune-associated nucleotide-binding protein 9"/>
    <property type="match status" value="1"/>
</dbReference>
<name>A0AAV2HI57_LYMST</name>
<evidence type="ECO:0000256" key="3">
    <source>
        <dbReference type="ARBA" id="ARBA00023134"/>
    </source>
</evidence>
<proteinExistence type="inferred from homology"/>
<dbReference type="EMBL" id="CAXITT010000143">
    <property type="protein sequence ID" value="CAL1533417.1"/>
    <property type="molecule type" value="Genomic_DNA"/>
</dbReference>
<dbReference type="PANTHER" id="PTHR10903:SF184">
    <property type="entry name" value="GTP-BINDING PROTEIN A"/>
    <property type="match status" value="1"/>
</dbReference>
<evidence type="ECO:0000259" key="5">
    <source>
        <dbReference type="PROSITE" id="PS51720"/>
    </source>
</evidence>
<feature type="coiled-coil region" evidence="4">
    <location>
        <begin position="313"/>
        <end position="394"/>
    </location>
</feature>
<comment type="similarity">
    <text evidence="1">Belongs to the TRAFAC class TrmE-Era-EngA-EngB-Septin-like GTPase superfamily. AIG1/Toc34/Toc159-like paraseptin GTPase family. IAN subfamily.</text>
</comment>
<dbReference type="GO" id="GO:0005525">
    <property type="term" value="F:GTP binding"/>
    <property type="evidence" value="ECO:0007669"/>
    <property type="project" value="UniProtKB-KW"/>
</dbReference>
<feature type="domain" description="AIG1-type G" evidence="5">
    <location>
        <begin position="8"/>
        <end position="220"/>
    </location>
</feature>
<keyword evidence="4" id="KW-0175">Coiled coil</keyword>
<dbReference type="InterPro" id="IPR027417">
    <property type="entry name" value="P-loop_NTPase"/>
</dbReference>
<evidence type="ECO:0000256" key="4">
    <source>
        <dbReference type="SAM" id="Coils"/>
    </source>
</evidence>
<organism evidence="6 7">
    <name type="scientific">Lymnaea stagnalis</name>
    <name type="common">Great pond snail</name>
    <name type="synonym">Helix stagnalis</name>
    <dbReference type="NCBI Taxonomy" id="6523"/>
    <lineage>
        <taxon>Eukaryota</taxon>
        <taxon>Metazoa</taxon>
        <taxon>Spiralia</taxon>
        <taxon>Lophotrochozoa</taxon>
        <taxon>Mollusca</taxon>
        <taxon>Gastropoda</taxon>
        <taxon>Heterobranchia</taxon>
        <taxon>Euthyneura</taxon>
        <taxon>Panpulmonata</taxon>
        <taxon>Hygrophila</taxon>
        <taxon>Lymnaeoidea</taxon>
        <taxon>Lymnaeidae</taxon>
        <taxon>Lymnaea</taxon>
    </lineage>
</organism>
<dbReference type="PANTHER" id="PTHR10903">
    <property type="entry name" value="GTPASE, IMAP FAMILY MEMBER-RELATED"/>
    <property type="match status" value="1"/>
</dbReference>
<keyword evidence="2" id="KW-0547">Nucleotide-binding</keyword>
<dbReference type="SUPFAM" id="SSF52540">
    <property type="entry name" value="P-loop containing nucleoside triphosphate hydrolases"/>
    <property type="match status" value="1"/>
</dbReference>
<dbReference type="Gene3D" id="3.40.50.300">
    <property type="entry name" value="P-loop containing nucleotide triphosphate hydrolases"/>
    <property type="match status" value="1"/>
</dbReference>
<dbReference type="InterPro" id="IPR006703">
    <property type="entry name" value="G_AIG1"/>
</dbReference>
<evidence type="ECO:0000256" key="1">
    <source>
        <dbReference type="ARBA" id="ARBA00008535"/>
    </source>
</evidence>
<comment type="caution">
    <text evidence="6">The sequence shown here is derived from an EMBL/GenBank/DDBJ whole genome shotgun (WGS) entry which is preliminary data.</text>
</comment>
<evidence type="ECO:0000313" key="7">
    <source>
        <dbReference type="Proteomes" id="UP001497497"/>
    </source>
</evidence>
<sequence length="436" mass="49690">MSSAPVSRGDLDLLLIGKTGNGKSATGNTILRRKAFKCVPNATSVTKKTQSEYSKVHGRVIKVVDGPGVGDTDMNEEDALKLVIDTVQQAIAANPDGYHAFLLVVRFGGRFTKEDSQTIKLLKGVFGDDFVSKYCILVVTCGDNYDPEETGYDLFEDWCRFQSGVFKELVVECNNRVILFDNRTKNEAKLTEQHNRLLSLVDGLSALGLRYSGKQFQLAQKQRDRLLVDARVPMIREESFRETSLILQQLGQVQMEEPEKQIPQLEEMKERIEAVRTSIMNEDKSTGALNSVIKNVENIKTCVTDQLTNAHSAIEIKQRQEKQKQKIERLRVEREEKQRALDEEQRKELEERIALMEEEREKNEEEMQQMMRSQVALRNRAQNLEDEYRSAKEDNTIAILGMIGRALVDHVLPLVMGIFQKDDDEDGAAKRKPRRP</sequence>
<dbReference type="Pfam" id="PF04548">
    <property type="entry name" value="AIG1"/>
    <property type="match status" value="1"/>
</dbReference>
<dbReference type="Proteomes" id="UP001497497">
    <property type="component" value="Unassembled WGS sequence"/>
</dbReference>
<evidence type="ECO:0000313" key="6">
    <source>
        <dbReference type="EMBL" id="CAL1533417.1"/>
    </source>
</evidence>
<gene>
    <name evidence="6" type="ORF">GSLYS_00007402001</name>
</gene>
<keyword evidence="3" id="KW-0342">GTP-binding</keyword>
<dbReference type="AlphaFoldDB" id="A0AAV2HI57"/>
<evidence type="ECO:0000256" key="2">
    <source>
        <dbReference type="ARBA" id="ARBA00022741"/>
    </source>
</evidence>
<dbReference type="InterPro" id="IPR045058">
    <property type="entry name" value="GIMA/IAN/Toc"/>
</dbReference>
<dbReference type="PROSITE" id="PS51720">
    <property type="entry name" value="G_AIG1"/>
    <property type="match status" value="1"/>
</dbReference>
<keyword evidence="7" id="KW-1185">Reference proteome</keyword>